<evidence type="ECO:0000259" key="9">
    <source>
        <dbReference type="PROSITE" id="PS50011"/>
    </source>
</evidence>
<feature type="region of interest" description="Disordered" evidence="7">
    <location>
        <begin position="291"/>
        <end position="353"/>
    </location>
</feature>
<dbReference type="RefSeq" id="WP_197002938.1">
    <property type="nucleotide sequence ID" value="NZ_BONS01000002.1"/>
</dbReference>
<keyword evidence="11" id="KW-1185">Reference proteome</keyword>
<evidence type="ECO:0000256" key="8">
    <source>
        <dbReference type="SAM" id="Phobius"/>
    </source>
</evidence>
<dbReference type="Gene3D" id="3.30.200.20">
    <property type="entry name" value="Phosphorylase Kinase, domain 1"/>
    <property type="match status" value="1"/>
</dbReference>
<evidence type="ECO:0000313" key="10">
    <source>
        <dbReference type="EMBL" id="MBG6135882.1"/>
    </source>
</evidence>
<dbReference type="Gene3D" id="1.10.510.10">
    <property type="entry name" value="Transferase(Phosphotransferase) domain 1"/>
    <property type="match status" value="1"/>
</dbReference>
<sequence length="489" mass="51196">MPHSPAVDDLRQLGTGPIATVYIGRSADTGDDVAIKVYPDKLGRDTAARLARERADLAALRTVRSILAVDGEVAVPGGRHATRMELCRGSLARRVASGGPVPVAEALAVGSAVASALAAAHPAGVVHGGLTPHNVLFRMSGEICVSDFGLALREDLRADRAYAVEYTAPETLRDAVRTTASDLYGLGAVLYLALTGAAPFPRRTGVPPAERILQVLREPAPAVEVPGVPAALSDVVARLLAKEPADRPVDAAGLVDLFEGLRRGMTAPEPEPTPQDDYDFDDFAPTRVKTPGARPVPVAIAAPGPVSPVADPVDPAPRTATPPATGTPPGDGSARRTLVKTFGGPGGTRGPRARRPAILVGIAAAVVTLTVIPLTLLPRDKPAGHDQAAPAVRVAPEVTVGARMRLELAPPTDEGTQVQLSWQTDADLDFAVVVAGEQLQNMVLVAHRTHTMRVPVDPDRKYCFLIRGTDGQRIYTSDPVPIRGARCNL</sequence>
<protein>
    <recommendedName>
        <fullName evidence="1">non-specific serine/threonine protein kinase</fullName>
        <ecNumber evidence="1">2.7.11.1</ecNumber>
    </recommendedName>
</protein>
<evidence type="ECO:0000256" key="4">
    <source>
        <dbReference type="ARBA" id="ARBA00022741"/>
    </source>
</evidence>
<evidence type="ECO:0000313" key="11">
    <source>
        <dbReference type="Proteomes" id="UP000622552"/>
    </source>
</evidence>
<dbReference type="InterPro" id="IPR000719">
    <property type="entry name" value="Prot_kinase_dom"/>
</dbReference>
<feature type="compositionally biased region" description="Low complexity" evidence="7">
    <location>
        <begin position="291"/>
        <end position="332"/>
    </location>
</feature>
<feature type="transmembrane region" description="Helical" evidence="8">
    <location>
        <begin position="357"/>
        <end position="377"/>
    </location>
</feature>
<dbReference type="InterPro" id="IPR011009">
    <property type="entry name" value="Kinase-like_dom_sf"/>
</dbReference>
<dbReference type="AlphaFoldDB" id="A0A8J7KP42"/>
<dbReference type="EMBL" id="JADOUF010000001">
    <property type="protein sequence ID" value="MBG6135882.1"/>
    <property type="molecule type" value="Genomic_DNA"/>
</dbReference>
<keyword evidence="8" id="KW-1133">Transmembrane helix</keyword>
<evidence type="ECO:0000256" key="3">
    <source>
        <dbReference type="ARBA" id="ARBA00022679"/>
    </source>
</evidence>
<keyword evidence="8" id="KW-0472">Membrane</keyword>
<keyword evidence="6" id="KW-0067">ATP-binding</keyword>
<proteinExistence type="predicted"/>
<dbReference type="EC" id="2.7.11.1" evidence="1"/>
<evidence type="ECO:0000256" key="7">
    <source>
        <dbReference type="SAM" id="MobiDB-lite"/>
    </source>
</evidence>
<dbReference type="PROSITE" id="PS50011">
    <property type="entry name" value="PROTEIN_KINASE_DOM"/>
    <property type="match status" value="1"/>
</dbReference>
<dbReference type="Pfam" id="PF00069">
    <property type="entry name" value="Pkinase"/>
    <property type="match status" value="1"/>
</dbReference>
<reference evidence="10" key="1">
    <citation type="submission" date="2020-11" db="EMBL/GenBank/DDBJ databases">
        <title>Sequencing the genomes of 1000 actinobacteria strains.</title>
        <authorList>
            <person name="Klenk H.-P."/>
        </authorList>
    </citation>
    <scope>NUCLEOTIDE SEQUENCE</scope>
    <source>
        <strain evidence="10">DSM 45356</strain>
    </source>
</reference>
<keyword evidence="4" id="KW-0547">Nucleotide-binding</keyword>
<dbReference type="PANTHER" id="PTHR43289:SF6">
    <property type="entry name" value="SERINE_THREONINE-PROTEIN KINASE NEKL-3"/>
    <property type="match status" value="1"/>
</dbReference>
<evidence type="ECO:0000256" key="6">
    <source>
        <dbReference type="ARBA" id="ARBA00022840"/>
    </source>
</evidence>
<dbReference type="GO" id="GO:0004674">
    <property type="term" value="F:protein serine/threonine kinase activity"/>
    <property type="evidence" value="ECO:0007669"/>
    <property type="project" value="UniProtKB-KW"/>
</dbReference>
<feature type="domain" description="Protein kinase" evidence="9">
    <location>
        <begin position="7"/>
        <end position="259"/>
    </location>
</feature>
<dbReference type="Proteomes" id="UP000622552">
    <property type="component" value="Unassembled WGS sequence"/>
</dbReference>
<keyword evidence="3" id="KW-0808">Transferase</keyword>
<name>A0A8J7KP42_9ACTN</name>
<accession>A0A8J7KP42</accession>
<keyword evidence="5" id="KW-0418">Kinase</keyword>
<keyword evidence="8" id="KW-0812">Transmembrane</keyword>
<keyword evidence="2" id="KW-0723">Serine/threonine-protein kinase</keyword>
<evidence type="ECO:0000256" key="2">
    <source>
        <dbReference type="ARBA" id="ARBA00022527"/>
    </source>
</evidence>
<organism evidence="10 11">
    <name type="scientific">Longispora fulva</name>
    <dbReference type="NCBI Taxonomy" id="619741"/>
    <lineage>
        <taxon>Bacteria</taxon>
        <taxon>Bacillati</taxon>
        <taxon>Actinomycetota</taxon>
        <taxon>Actinomycetes</taxon>
        <taxon>Micromonosporales</taxon>
        <taxon>Micromonosporaceae</taxon>
        <taxon>Longispora</taxon>
    </lineage>
</organism>
<comment type="caution">
    <text evidence="10">The sequence shown here is derived from an EMBL/GenBank/DDBJ whole genome shotgun (WGS) entry which is preliminary data.</text>
</comment>
<dbReference type="SUPFAM" id="SSF56112">
    <property type="entry name" value="Protein kinase-like (PK-like)"/>
    <property type="match status" value="1"/>
</dbReference>
<gene>
    <name evidence="10" type="ORF">IW245_002076</name>
</gene>
<dbReference type="GO" id="GO:0005524">
    <property type="term" value="F:ATP binding"/>
    <property type="evidence" value="ECO:0007669"/>
    <property type="project" value="UniProtKB-KW"/>
</dbReference>
<dbReference type="PANTHER" id="PTHR43289">
    <property type="entry name" value="MITOGEN-ACTIVATED PROTEIN KINASE KINASE KINASE 20-RELATED"/>
    <property type="match status" value="1"/>
</dbReference>
<evidence type="ECO:0000256" key="5">
    <source>
        <dbReference type="ARBA" id="ARBA00022777"/>
    </source>
</evidence>
<evidence type="ECO:0000256" key="1">
    <source>
        <dbReference type="ARBA" id="ARBA00012513"/>
    </source>
</evidence>